<dbReference type="InterPro" id="IPR004593">
    <property type="entry name" value="SbcD"/>
</dbReference>
<dbReference type="SUPFAM" id="SSF56300">
    <property type="entry name" value="Metallo-dependent phosphatases"/>
    <property type="match status" value="1"/>
</dbReference>
<dbReference type="Gene3D" id="3.60.21.10">
    <property type="match status" value="1"/>
</dbReference>
<reference evidence="2" key="1">
    <citation type="journal article" date="2015" name="Nature">
        <title>Complex archaea that bridge the gap between prokaryotes and eukaryotes.</title>
        <authorList>
            <person name="Spang A."/>
            <person name="Saw J.H."/>
            <person name="Jorgensen S.L."/>
            <person name="Zaremba-Niedzwiedzka K."/>
            <person name="Martijn J."/>
            <person name="Lind A.E."/>
            <person name="van Eijk R."/>
            <person name="Schleper C."/>
            <person name="Guy L."/>
            <person name="Ettema T.J."/>
        </authorList>
    </citation>
    <scope>NUCLEOTIDE SEQUENCE</scope>
</reference>
<organism evidence="2">
    <name type="scientific">marine sediment metagenome</name>
    <dbReference type="NCBI Taxonomy" id="412755"/>
    <lineage>
        <taxon>unclassified sequences</taxon>
        <taxon>metagenomes</taxon>
        <taxon>ecological metagenomes</taxon>
    </lineage>
</organism>
<dbReference type="Pfam" id="PF00149">
    <property type="entry name" value="Metallophos"/>
    <property type="match status" value="1"/>
</dbReference>
<evidence type="ECO:0000259" key="1">
    <source>
        <dbReference type="Pfam" id="PF00149"/>
    </source>
</evidence>
<dbReference type="PANTHER" id="PTHR30337:SF0">
    <property type="entry name" value="NUCLEASE SBCCD SUBUNIT D"/>
    <property type="match status" value="1"/>
</dbReference>
<dbReference type="InterPro" id="IPR050535">
    <property type="entry name" value="DNA_Repair-Maintenance_Comp"/>
</dbReference>
<dbReference type="InterPro" id="IPR029052">
    <property type="entry name" value="Metallo-depent_PP-like"/>
</dbReference>
<dbReference type="EMBL" id="LAZR01004104">
    <property type="protein sequence ID" value="KKN11738.1"/>
    <property type="molecule type" value="Genomic_DNA"/>
</dbReference>
<dbReference type="GO" id="GO:0006259">
    <property type="term" value="P:DNA metabolic process"/>
    <property type="evidence" value="ECO:0007669"/>
    <property type="project" value="InterPro"/>
</dbReference>
<dbReference type="PANTHER" id="PTHR30337">
    <property type="entry name" value="COMPONENT OF ATP-DEPENDENT DSDNA EXONUCLEASE"/>
    <property type="match status" value="1"/>
</dbReference>
<dbReference type="GO" id="GO:0008408">
    <property type="term" value="F:3'-5' exonuclease activity"/>
    <property type="evidence" value="ECO:0007669"/>
    <property type="project" value="InterPro"/>
</dbReference>
<sequence>MKIGIIGDTHFGAGYNLGKLDQDTQLNSRLLDFANTFNSIINEFVKRKVKVVVITGDIFETRHPTSAQLNTFSKCIQRAINNNLEILVVVGNHDQQRTISTTTVDIFNSLETPGISIYSNFGVHEIKDEFGNNINFILMPYRDRRMTGAKINSDAINEIKEELNKLCKGLDSPKIVVGHFMMDRSITGENPDSFSINELILPLNIFNDADVTIMGHVHKHAILSKKPLIMYSGSMEKISFGEKHHTKIAIILDTNNILNPEIIKTKIRNLYEMNFNYTEGEKYFKNQITDRIILDIKKFNMRCNLDGAIVKLIAKVKENDFYFVNQEKIREYILSKNVKYLSPIEISSVKFRKLRNKNITENVGGKKAMASFIKGLIEPEQIKRKLIKFANSVIEEVEGK</sequence>
<dbReference type="InterPro" id="IPR004843">
    <property type="entry name" value="Calcineurin-like_PHP"/>
</dbReference>
<feature type="domain" description="Calcineurin-like phosphoesterase" evidence="1">
    <location>
        <begin position="1"/>
        <end position="219"/>
    </location>
</feature>
<comment type="caution">
    <text evidence="2">The sequence shown here is derived from an EMBL/GenBank/DDBJ whole genome shotgun (WGS) entry which is preliminary data.</text>
</comment>
<protein>
    <recommendedName>
        <fullName evidence="1">Calcineurin-like phosphoesterase domain-containing protein</fullName>
    </recommendedName>
</protein>
<evidence type="ECO:0000313" key="2">
    <source>
        <dbReference type="EMBL" id="KKN11738.1"/>
    </source>
</evidence>
<dbReference type="AlphaFoldDB" id="A0A0F9R2K4"/>
<dbReference type="NCBIfam" id="TIGR00619">
    <property type="entry name" value="sbcd"/>
    <property type="match status" value="1"/>
</dbReference>
<gene>
    <name evidence="2" type="ORF">LCGC14_1023410</name>
</gene>
<proteinExistence type="predicted"/>
<accession>A0A0F9R2K4</accession>
<dbReference type="GO" id="GO:0004519">
    <property type="term" value="F:endonuclease activity"/>
    <property type="evidence" value="ECO:0007669"/>
    <property type="project" value="InterPro"/>
</dbReference>
<name>A0A0F9R2K4_9ZZZZ</name>